<evidence type="ECO:0000256" key="1">
    <source>
        <dbReference type="ARBA" id="ARBA00005752"/>
    </source>
</evidence>
<feature type="binding site" evidence="12">
    <location>
        <position position="257"/>
    </location>
    <ligand>
        <name>ATP</name>
        <dbReference type="ChEBI" id="CHEBI:30616"/>
    </ligand>
</feature>
<dbReference type="SUPFAM" id="SSF52402">
    <property type="entry name" value="Adenine nucleotide alpha hydrolases-like"/>
    <property type="match status" value="1"/>
</dbReference>
<dbReference type="Pfam" id="PF00733">
    <property type="entry name" value="Asn_synthase"/>
    <property type="match status" value="2"/>
</dbReference>
<evidence type="ECO:0000256" key="11">
    <source>
        <dbReference type="PIRSR" id="PIRSR001589-1"/>
    </source>
</evidence>
<dbReference type="OrthoDB" id="9763290at2"/>
<dbReference type="AlphaFoldDB" id="A0A7U9PV25"/>
<dbReference type="Gene3D" id="3.60.20.10">
    <property type="entry name" value="Glutamine Phosphoribosylpyrophosphate, subunit 1, domain 1"/>
    <property type="match status" value="1"/>
</dbReference>
<dbReference type="InterPro" id="IPR017932">
    <property type="entry name" value="GATase_2_dom"/>
</dbReference>
<sequence>MCGIAAELRSRAPGDVPVARIEKMLAEIAHRGDPENSGGVRGLPGAALGCNRLAIVDRESAVQPMSDSTGSLWVTFNGEIYNHAALRRELRRLGHTVRTGSDTEILLHGYREWGRDLPARLDGMFAFVVYDVARRTFLAARDRFGVKPLYRATDGDAEYFASEMKCFLPFGLTPEVFPAGHWTDGSTTVRYHEEPEQPPTGSDSTLVADFGHLLDEAVRKRVNTDLPIGVIYSGGLDSASVLALAARHHPDVTAISVGFPGSSDLAFAIRSCADLGVRHVVRHLTLDGLVRDLSERVRETETFETVDIMDASVMAPAFEAAAELGLKVALVGDGSDELLAGYDLFREHPDPVELMRYRVGNLHRTDLQRVDRVSMRRTVEARVPFLDRDLADFAWRLPMDVKYRDGTEKWILREAMAGLLPPYLARRPKIRMPEGTGLLCQLLEHVKEQWPGRAPGRYPELRRRIGLDQPDAAYLLELYLEQGYPLPRSRHKRPGWDFAPHGYFAFSGAPGPLTGPGT</sequence>
<dbReference type="PANTHER" id="PTHR11772:SF2">
    <property type="entry name" value="ASPARAGINE SYNTHETASE [GLUTAMINE-HYDROLYZING]"/>
    <property type="match status" value="1"/>
</dbReference>
<keyword evidence="4 11" id="KW-0028">Amino-acid biosynthesis</keyword>
<keyword evidence="6 12" id="KW-0067">ATP-binding</keyword>
<dbReference type="PANTHER" id="PTHR11772">
    <property type="entry name" value="ASPARAGINE SYNTHETASE"/>
    <property type="match status" value="1"/>
</dbReference>
<comment type="caution">
    <text evidence="15">The sequence shown here is derived from an EMBL/GenBank/DDBJ whole genome shotgun (WGS) entry which is preliminary data.</text>
</comment>
<dbReference type="CDD" id="cd01991">
    <property type="entry name" value="Asn_synthase_B_C"/>
    <property type="match status" value="1"/>
</dbReference>
<dbReference type="EMBL" id="BHZC01000001">
    <property type="protein sequence ID" value="GCD32723.1"/>
    <property type="molecule type" value="Genomic_DNA"/>
</dbReference>
<dbReference type="Proteomes" id="UP000287830">
    <property type="component" value="Unassembled WGS sequence"/>
</dbReference>
<dbReference type="PROSITE" id="PS51278">
    <property type="entry name" value="GATASE_TYPE_2"/>
    <property type="match status" value="1"/>
</dbReference>
<accession>A0A7U9PV25</accession>
<evidence type="ECO:0000256" key="12">
    <source>
        <dbReference type="PIRSR" id="PIRSR001589-2"/>
    </source>
</evidence>
<evidence type="ECO:0000256" key="13">
    <source>
        <dbReference type="PIRSR" id="PIRSR001589-3"/>
    </source>
</evidence>
<gene>
    <name evidence="15" type="ORF">OEIGOIKO_00440</name>
</gene>
<keyword evidence="8 11" id="KW-0315">Glutamine amidotransferase</keyword>
<keyword evidence="7 11" id="KW-0061">Asparagine biosynthesis</keyword>
<dbReference type="InterPro" id="IPR033738">
    <property type="entry name" value="AsnB_N"/>
</dbReference>
<keyword evidence="3" id="KW-0436">Ligase</keyword>
<feature type="domain" description="Glutamine amidotransferase type-2" evidence="14">
    <location>
        <begin position="2"/>
        <end position="209"/>
    </location>
</feature>
<evidence type="ECO:0000256" key="6">
    <source>
        <dbReference type="ARBA" id="ARBA00022840"/>
    </source>
</evidence>
<dbReference type="SUPFAM" id="SSF56235">
    <property type="entry name" value="N-terminal nucleophile aminohydrolases (Ntn hydrolases)"/>
    <property type="match status" value="1"/>
</dbReference>
<dbReference type="InterPro" id="IPR006426">
    <property type="entry name" value="Asn_synth_AEB"/>
</dbReference>
<dbReference type="InterPro" id="IPR014729">
    <property type="entry name" value="Rossmann-like_a/b/a_fold"/>
</dbReference>
<dbReference type="PIRSF" id="PIRSF001589">
    <property type="entry name" value="Asn_synthetase_glu-h"/>
    <property type="match status" value="1"/>
</dbReference>
<proteinExistence type="inferred from homology"/>
<evidence type="ECO:0000256" key="8">
    <source>
        <dbReference type="ARBA" id="ARBA00022962"/>
    </source>
</evidence>
<dbReference type="GO" id="GO:0005829">
    <property type="term" value="C:cytosol"/>
    <property type="evidence" value="ECO:0007669"/>
    <property type="project" value="TreeGrafter"/>
</dbReference>
<feature type="site" description="Important for beta-aspartyl-AMP intermediate formation" evidence="13">
    <location>
        <position position="333"/>
    </location>
</feature>
<organism evidence="15 16">
    <name type="scientific">Streptomyces chrestomyceticus JCM 4735</name>
    <dbReference type="NCBI Taxonomy" id="1306181"/>
    <lineage>
        <taxon>Bacteria</taxon>
        <taxon>Bacillati</taxon>
        <taxon>Actinomycetota</taxon>
        <taxon>Actinomycetes</taxon>
        <taxon>Kitasatosporales</taxon>
        <taxon>Streptomycetaceae</taxon>
        <taxon>Streptomyces</taxon>
    </lineage>
</organism>
<dbReference type="GO" id="GO:0004066">
    <property type="term" value="F:asparagine synthase (glutamine-hydrolyzing) activity"/>
    <property type="evidence" value="ECO:0007669"/>
    <property type="project" value="UniProtKB-EC"/>
</dbReference>
<evidence type="ECO:0000259" key="14">
    <source>
        <dbReference type="PROSITE" id="PS51278"/>
    </source>
</evidence>
<dbReference type="CDD" id="cd00712">
    <property type="entry name" value="AsnB"/>
    <property type="match status" value="1"/>
</dbReference>
<dbReference type="EC" id="6.3.5.4" evidence="2"/>
<comment type="similarity">
    <text evidence="1">Belongs to the asparagine synthetase family.</text>
</comment>
<comment type="pathway">
    <text evidence="9">Amino-acid biosynthesis.</text>
</comment>
<dbReference type="InterPro" id="IPR001962">
    <property type="entry name" value="Asn_synthase"/>
</dbReference>
<dbReference type="GO" id="GO:0006529">
    <property type="term" value="P:asparagine biosynthetic process"/>
    <property type="evidence" value="ECO:0007669"/>
    <property type="project" value="UniProtKB-KW"/>
</dbReference>
<evidence type="ECO:0000313" key="16">
    <source>
        <dbReference type="Proteomes" id="UP000287830"/>
    </source>
</evidence>
<feature type="binding site" evidence="12">
    <location>
        <position position="102"/>
    </location>
    <ligand>
        <name>L-glutamine</name>
        <dbReference type="ChEBI" id="CHEBI:58359"/>
    </ligand>
</feature>
<evidence type="ECO:0000256" key="7">
    <source>
        <dbReference type="ARBA" id="ARBA00022888"/>
    </source>
</evidence>
<evidence type="ECO:0000256" key="9">
    <source>
        <dbReference type="ARBA" id="ARBA00029440"/>
    </source>
</evidence>
<evidence type="ECO:0000313" key="15">
    <source>
        <dbReference type="EMBL" id="GCD32723.1"/>
    </source>
</evidence>
<keyword evidence="5 12" id="KW-0547">Nucleotide-binding</keyword>
<dbReference type="Gene3D" id="3.40.50.620">
    <property type="entry name" value="HUPs"/>
    <property type="match status" value="1"/>
</dbReference>
<dbReference type="Pfam" id="PF13537">
    <property type="entry name" value="GATase_7"/>
    <property type="match status" value="1"/>
</dbReference>
<evidence type="ECO:0000256" key="10">
    <source>
        <dbReference type="ARBA" id="ARBA00048741"/>
    </source>
</evidence>
<evidence type="ECO:0000256" key="4">
    <source>
        <dbReference type="ARBA" id="ARBA00022605"/>
    </source>
</evidence>
<name>A0A7U9PV25_9ACTN</name>
<feature type="active site" description="For GATase activity" evidence="11">
    <location>
        <position position="2"/>
    </location>
</feature>
<dbReference type="InterPro" id="IPR050795">
    <property type="entry name" value="Asn_Synthetase"/>
</dbReference>
<evidence type="ECO:0000256" key="5">
    <source>
        <dbReference type="ARBA" id="ARBA00022741"/>
    </source>
</evidence>
<evidence type="ECO:0000256" key="3">
    <source>
        <dbReference type="ARBA" id="ARBA00022598"/>
    </source>
</evidence>
<dbReference type="InterPro" id="IPR029055">
    <property type="entry name" value="Ntn_hydrolases_N"/>
</dbReference>
<dbReference type="GO" id="GO:0005524">
    <property type="term" value="F:ATP binding"/>
    <property type="evidence" value="ECO:0007669"/>
    <property type="project" value="UniProtKB-KW"/>
</dbReference>
<protein>
    <recommendedName>
        <fullName evidence="2">asparagine synthase (glutamine-hydrolyzing)</fullName>
        <ecNumber evidence="2">6.3.5.4</ecNumber>
    </recommendedName>
</protein>
<reference evidence="15 16" key="1">
    <citation type="submission" date="2018-11" db="EMBL/GenBank/DDBJ databases">
        <title>Whole genome sequence of Streptomyces chrestomyceticus NBRC 13444(T).</title>
        <authorList>
            <person name="Komaki H."/>
            <person name="Tamura T."/>
        </authorList>
    </citation>
    <scope>NUCLEOTIDE SEQUENCE [LARGE SCALE GENOMIC DNA]</scope>
    <source>
        <strain evidence="15 16">NBRC 13444</strain>
    </source>
</reference>
<evidence type="ECO:0000256" key="2">
    <source>
        <dbReference type="ARBA" id="ARBA00012737"/>
    </source>
</evidence>
<comment type="catalytic activity">
    <reaction evidence="10">
        <text>L-aspartate + L-glutamine + ATP + H2O = L-asparagine + L-glutamate + AMP + diphosphate + H(+)</text>
        <dbReference type="Rhea" id="RHEA:12228"/>
        <dbReference type="ChEBI" id="CHEBI:15377"/>
        <dbReference type="ChEBI" id="CHEBI:15378"/>
        <dbReference type="ChEBI" id="CHEBI:29985"/>
        <dbReference type="ChEBI" id="CHEBI:29991"/>
        <dbReference type="ChEBI" id="CHEBI:30616"/>
        <dbReference type="ChEBI" id="CHEBI:33019"/>
        <dbReference type="ChEBI" id="CHEBI:58048"/>
        <dbReference type="ChEBI" id="CHEBI:58359"/>
        <dbReference type="ChEBI" id="CHEBI:456215"/>
        <dbReference type="EC" id="6.3.5.4"/>
    </reaction>
</comment>